<evidence type="ECO:0000313" key="1">
    <source>
        <dbReference type="EMBL" id="MCZ0666564.1"/>
    </source>
</evidence>
<gene>
    <name evidence="1" type="ORF">OZZ17_03310</name>
</gene>
<dbReference type="RefSeq" id="WP_268803367.1">
    <property type="nucleotide sequence ID" value="NZ_JAPRAY010000003.1"/>
</dbReference>
<evidence type="ECO:0000313" key="2">
    <source>
        <dbReference type="Proteomes" id="UP001079535"/>
    </source>
</evidence>
<dbReference type="AlphaFoldDB" id="A0A9Q4EXU5"/>
<dbReference type="EMBL" id="JAPRAY010000003">
    <property type="protein sequence ID" value="MCZ0666564.1"/>
    <property type="molecule type" value="Genomic_DNA"/>
</dbReference>
<reference evidence="1" key="1">
    <citation type="submission" date="2022-11" db="EMBL/GenBank/DDBJ databases">
        <title>Temperate bacteriophages infecting mucin-degrading bacterium Ruminococcus gnavus from the human gut.</title>
        <authorList>
            <person name="Buttimer C."/>
        </authorList>
    </citation>
    <scope>NUCLEOTIDE SEQUENCE</scope>
    <source>
        <strain evidence="1">CCUG 49994</strain>
    </source>
</reference>
<dbReference type="Proteomes" id="UP001079535">
    <property type="component" value="Unassembled WGS sequence"/>
</dbReference>
<comment type="caution">
    <text evidence="1">The sequence shown here is derived from an EMBL/GenBank/DDBJ whole genome shotgun (WGS) entry which is preliminary data.</text>
</comment>
<sequence>MLLVKEVATSTYRYDADGNMLHKFIEEIRQYHYKNEEEKKVHKKEMESNGFADRGQVMQNIGTFTEPQMVWFGSYVKYHKKF</sequence>
<organism evidence="1 2">
    <name type="scientific">Mediterraneibacter gnavus</name>
    <name type="common">Ruminococcus gnavus</name>
    <dbReference type="NCBI Taxonomy" id="33038"/>
    <lineage>
        <taxon>Bacteria</taxon>
        <taxon>Bacillati</taxon>
        <taxon>Bacillota</taxon>
        <taxon>Clostridia</taxon>
        <taxon>Lachnospirales</taxon>
        <taxon>Lachnospiraceae</taxon>
        <taxon>Mediterraneibacter</taxon>
    </lineage>
</organism>
<accession>A0A9Q4EXU5</accession>
<name>A0A9Q4EXU5_MEDGN</name>
<protein>
    <submittedName>
        <fullName evidence="1">Uncharacterized protein</fullName>
    </submittedName>
</protein>
<proteinExistence type="predicted"/>